<dbReference type="Gene3D" id="1.20.1280.140">
    <property type="match status" value="1"/>
</dbReference>
<accession>A0ABR3F547</accession>
<dbReference type="PANTHER" id="PTHR38123:SF1">
    <property type="entry name" value="HYDROPHOBIC SURFACE BINDING PROTEIN"/>
    <property type="match status" value="1"/>
</dbReference>
<reference evidence="1 2" key="1">
    <citation type="submission" date="2024-02" db="EMBL/GenBank/DDBJ databases">
        <title>A draft genome for the cacao thread blight pathogen Marasmius crinis-equi.</title>
        <authorList>
            <person name="Cohen S.P."/>
            <person name="Baruah I.K."/>
            <person name="Amoako-Attah I."/>
            <person name="Bukari Y."/>
            <person name="Meinhardt L.W."/>
            <person name="Bailey B.A."/>
        </authorList>
    </citation>
    <scope>NUCLEOTIDE SEQUENCE [LARGE SCALE GENOMIC DNA]</scope>
    <source>
        <strain evidence="1 2">GH-76</strain>
    </source>
</reference>
<dbReference type="Pfam" id="PF12296">
    <property type="entry name" value="HsbA"/>
    <property type="match status" value="1"/>
</dbReference>
<keyword evidence="2" id="KW-1185">Reference proteome</keyword>
<gene>
    <name evidence="1" type="ORF">V5O48_011783</name>
</gene>
<proteinExistence type="predicted"/>
<name>A0ABR3F547_9AGAR</name>
<comment type="caution">
    <text evidence="1">The sequence shown here is derived from an EMBL/GenBank/DDBJ whole genome shotgun (WGS) entry which is preliminary data.</text>
</comment>
<protein>
    <recommendedName>
        <fullName evidence="3">Hydrophobic surface binding protein</fullName>
    </recommendedName>
</protein>
<dbReference type="InterPro" id="IPR021054">
    <property type="entry name" value="Cell_wall_mannoprotein_1"/>
</dbReference>
<dbReference type="Proteomes" id="UP001465976">
    <property type="component" value="Unassembled WGS sequence"/>
</dbReference>
<dbReference type="PANTHER" id="PTHR38123">
    <property type="entry name" value="CELL WALL SERINE-THREONINE-RICH GALACTOMANNOPROTEIN MP1 (AFU_ORTHOLOGUE AFUA_4G03240)"/>
    <property type="match status" value="1"/>
</dbReference>
<evidence type="ECO:0000313" key="1">
    <source>
        <dbReference type="EMBL" id="KAL0570178.1"/>
    </source>
</evidence>
<evidence type="ECO:0000313" key="2">
    <source>
        <dbReference type="Proteomes" id="UP001465976"/>
    </source>
</evidence>
<sequence>MSVFNLLWQTQSNNAVPHGSDVGNLPLESTVKQVKADIAEISDEVKSLGNAISSFPDSGGTLLQALAIHNSAQKLISTINHGTTDINGTSTPSEDDSKDVLDAFHELAPSISSALEALVNKKAAFESLPFGQWVSGLVKQDLGQLADATKQFASGLVSKAPDDLESQAQLIADGISSDIATAQTAYA</sequence>
<dbReference type="EMBL" id="JBAHYK010000979">
    <property type="protein sequence ID" value="KAL0570178.1"/>
    <property type="molecule type" value="Genomic_DNA"/>
</dbReference>
<organism evidence="1 2">
    <name type="scientific">Marasmius crinis-equi</name>
    <dbReference type="NCBI Taxonomy" id="585013"/>
    <lineage>
        <taxon>Eukaryota</taxon>
        <taxon>Fungi</taxon>
        <taxon>Dikarya</taxon>
        <taxon>Basidiomycota</taxon>
        <taxon>Agaricomycotina</taxon>
        <taxon>Agaricomycetes</taxon>
        <taxon>Agaricomycetidae</taxon>
        <taxon>Agaricales</taxon>
        <taxon>Marasmiineae</taxon>
        <taxon>Marasmiaceae</taxon>
        <taxon>Marasmius</taxon>
    </lineage>
</organism>
<evidence type="ECO:0008006" key="3">
    <source>
        <dbReference type="Google" id="ProtNLM"/>
    </source>
</evidence>